<evidence type="ECO:0008006" key="3">
    <source>
        <dbReference type="Google" id="ProtNLM"/>
    </source>
</evidence>
<name>A0ABU2E5Y9_9BURK</name>
<keyword evidence="2" id="KW-1185">Reference proteome</keyword>
<organism evidence="1 2">
    <name type="scientific">Burkholderia pseudomultivorans</name>
    <dbReference type="NCBI Taxonomy" id="1207504"/>
    <lineage>
        <taxon>Bacteria</taxon>
        <taxon>Pseudomonadati</taxon>
        <taxon>Pseudomonadota</taxon>
        <taxon>Betaproteobacteria</taxon>
        <taxon>Burkholderiales</taxon>
        <taxon>Burkholderiaceae</taxon>
        <taxon>Burkholderia</taxon>
        <taxon>Burkholderia cepacia complex</taxon>
    </lineage>
</organism>
<reference evidence="1 2" key="1">
    <citation type="submission" date="2019-06" db="EMBL/GenBank/DDBJ databases">
        <title>Evolution of Burkholderia multivorans in the lungs of Cystic Fibrosis patients.</title>
        <authorList>
            <person name="Moreira L.M."/>
        </authorList>
    </citation>
    <scope>NUCLEOTIDE SEQUENCE [LARGE SCALE GENOMIC DNA]</scope>
    <source>
        <strain evidence="1 2">VC13239</strain>
    </source>
</reference>
<sequence length="36" mass="4189">MFDSDLETVNFPLNVFIPEGAIEWQIFGLFLRNMAL</sequence>
<comment type="caution">
    <text evidence="1">The sequence shown here is derived from an EMBL/GenBank/DDBJ whole genome shotgun (WGS) entry which is preliminary data.</text>
</comment>
<gene>
    <name evidence="1" type="ORF">FEQ00_03721</name>
</gene>
<dbReference type="EMBL" id="VJSY01000027">
    <property type="protein sequence ID" value="MDR8755291.1"/>
    <property type="molecule type" value="Genomic_DNA"/>
</dbReference>
<evidence type="ECO:0000313" key="2">
    <source>
        <dbReference type="Proteomes" id="UP001248067"/>
    </source>
</evidence>
<evidence type="ECO:0000313" key="1">
    <source>
        <dbReference type="EMBL" id="MDR8755291.1"/>
    </source>
</evidence>
<accession>A0ABU2E5Y9</accession>
<proteinExistence type="predicted"/>
<protein>
    <recommendedName>
        <fullName evidence="3">Transposase</fullName>
    </recommendedName>
</protein>
<dbReference type="Proteomes" id="UP001248067">
    <property type="component" value="Unassembled WGS sequence"/>
</dbReference>